<organism evidence="1 2">
    <name type="scientific">Rickettsia conorii subsp. raoultii</name>
    <dbReference type="NCBI Taxonomy" id="369822"/>
    <lineage>
        <taxon>Bacteria</taxon>
        <taxon>Pseudomonadati</taxon>
        <taxon>Pseudomonadota</taxon>
        <taxon>Alphaproteobacteria</taxon>
        <taxon>Rickettsiales</taxon>
        <taxon>Rickettsiaceae</taxon>
        <taxon>Rickettsieae</taxon>
        <taxon>Rickettsia</taxon>
        <taxon>spotted fever group</taxon>
    </lineage>
</organism>
<reference evidence="1 2" key="1">
    <citation type="journal article" date="2016" name="Genome Announc.">
        <title>Genome Sequence of the Tick-Borne Pathogen Rickettsia raoultii.</title>
        <authorList>
            <person name="El Karkouri K."/>
            <person name="Mediannikov O."/>
            <person name="Robert C."/>
            <person name="Raoult D."/>
            <person name="Fournier P.E."/>
        </authorList>
    </citation>
    <scope>NUCLEOTIDE SEQUENCE [LARGE SCALE GENOMIC DNA]</scope>
    <source>
        <strain evidence="1 2">Khabarovsk</strain>
    </source>
</reference>
<evidence type="ECO:0000313" key="1">
    <source>
        <dbReference type="EMBL" id="AJQ52413.1"/>
    </source>
</evidence>
<accession>A0A9N7G9J3</accession>
<dbReference type="AlphaFoldDB" id="A0A9N7G9J3"/>
<proteinExistence type="predicted"/>
<dbReference type="Proteomes" id="UP000077462">
    <property type="component" value="Chromosome"/>
</dbReference>
<dbReference type="RefSeq" id="WP_064464771.1">
    <property type="nucleotide sequence ID" value="NZ_CP010969.1"/>
</dbReference>
<protein>
    <submittedName>
        <fullName evidence="1">Uncharacterized protein</fullName>
    </submittedName>
</protein>
<evidence type="ECO:0000313" key="2">
    <source>
        <dbReference type="Proteomes" id="UP000077462"/>
    </source>
</evidence>
<dbReference type="EMBL" id="CP010969">
    <property type="protein sequence ID" value="AJQ52413.1"/>
    <property type="molecule type" value="Genomic_DNA"/>
</dbReference>
<name>A0A9N7G9J3_RICCR</name>
<sequence>MYKEDKFLNEKNISTDASIYYKLKLFEDKDFVIAAQPKILMSKSKKLKEDFLGKISLLMGMSKNIRPVTIFNQNIFSFGHSINIGSKKMYYNFSTCEGIKFKNGIMLTSFTKYHTRQNYGYVYDSLVYEQLGIAKIINFGKENRNLLTAQIGYFWDRSLSNKKYKISGISFSAWLDV</sequence>
<gene>
    <name evidence="1" type="ORF">UQ52_05245</name>
</gene>